<keyword evidence="1" id="KW-0732">Signal</keyword>
<organism evidence="2 3">
    <name type="scientific">Draconibacterium aestuarii</name>
    <dbReference type="NCBI Taxonomy" id="2998507"/>
    <lineage>
        <taxon>Bacteria</taxon>
        <taxon>Pseudomonadati</taxon>
        <taxon>Bacteroidota</taxon>
        <taxon>Bacteroidia</taxon>
        <taxon>Marinilabiliales</taxon>
        <taxon>Prolixibacteraceae</taxon>
        <taxon>Draconibacterium</taxon>
    </lineage>
</organism>
<evidence type="ECO:0000256" key="1">
    <source>
        <dbReference type="SAM" id="SignalP"/>
    </source>
</evidence>
<dbReference type="AlphaFoldDB" id="A0A9X3J8M7"/>
<gene>
    <name evidence="2" type="ORF">OU798_22930</name>
</gene>
<dbReference type="EMBL" id="JAPOHD010000067">
    <property type="protein sequence ID" value="MCY1723222.1"/>
    <property type="molecule type" value="Genomic_DNA"/>
</dbReference>
<keyword evidence="3" id="KW-1185">Reference proteome</keyword>
<reference evidence="2" key="1">
    <citation type="submission" date="2022-11" db="EMBL/GenBank/DDBJ databases">
        <title>Marilongibacter aestuarii gen. nov., sp. nov., isolated from tidal flat sediment.</title>
        <authorList>
            <person name="Jiayan W."/>
        </authorList>
    </citation>
    <scope>NUCLEOTIDE SEQUENCE</scope>
    <source>
        <strain evidence="2">Z1-6</strain>
    </source>
</reference>
<accession>A0A9X3J8M7</accession>
<dbReference type="Gene3D" id="2.130.10.10">
    <property type="entry name" value="YVTN repeat-like/Quinoprotein amine dehydrogenase"/>
    <property type="match status" value="1"/>
</dbReference>
<proteinExistence type="predicted"/>
<evidence type="ECO:0000313" key="3">
    <source>
        <dbReference type="Proteomes" id="UP001145087"/>
    </source>
</evidence>
<dbReference type="InterPro" id="IPR015943">
    <property type="entry name" value="WD40/YVTN_repeat-like_dom_sf"/>
</dbReference>
<dbReference type="RefSeq" id="WP_343335547.1">
    <property type="nucleotide sequence ID" value="NZ_JAPOHD010000067.1"/>
</dbReference>
<feature type="signal peptide" evidence="1">
    <location>
        <begin position="1"/>
        <end position="20"/>
    </location>
</feature>
<protein>
    <submittedName>
        <fullName evidence="2">Uncharacterized protein</fullName>
    </submittedName>
</protein>
<comment type="caution">
    <text evidence="2">The sequence shown here is derived from an EMBL/GenBank/DDBJ whole genome shotgun (WGS) entry which is preliminary data.</text>
</comment>
<name>A0A9X3J8M7_9BACT</name>
<feature type="chain" id="PRO_5040978621" evidence="1">
    <location>
        <begin position="21"/>
        <end position="768"/>
    </location>
</feature>
<evidence type="ECO:0000313" key="2">
    <source>
        <dbReference type="EMBL" id="MCY1723222.1"/>
    </source>
</evidence>
<dbReference type="Proteomes" id="UP001145087">
    <property type="component" value="Unassembled WGS sequence"/>
</dbReference>
<sequence>MKLILKACIILIILSNTAIAQRLYNTSEKLWKPQKDEAFLQEIATTIPTNEPVVSVAETNETCFALMSGNIYALKSGKLNKDNSAPAGVTELKNKNGDIWALTDNGIFRFQNDRWKKIDDKKYVDLCMHAGKLHAATSEEIYRLEGDRFVTTKPENGYYSSNMTMLMEDGTQLHDDPVRLGPISKIESYSGTLYVLRPGKLVLFDGLIVNEDFIDWGLLPSKNTRDMLSFGRRLFISTDRGMGVLQGAALKTIKGEEGLPVENTTCLERGFDQDIWIGTERGAVRMLKDEWHYFGADMWLPDNKVNDIAVGNNVVYIATEGGLGVINFEPFTLQKKADFFERHLEEWGHKRLGFIHTVYQKDGEWVREISDNDGGHTAPYLAAMCYKYAVTGDPEARKEAVESFNAMLFLEKVSPIDGFFARSIWSTTGDKDEMGRHGSGGLPAKWYKTADGKWYWKGDTSSDEVTAHFYSVSLFHDLVAKGKEKEMAKQHLEKIAAYIIDCGYTLHDMDGKPTRWGRWDPEYLLRPYGYVDRGVNGLEALTFMQTAYNLTNNKKFDDSYNQLIKWGYAANTIRQKNVFPPENLAPWDDNLAFESYYTLLRYEENPALRSTYLRSLERTWEVKRMEHISWFNFAYGAITGNDCDLEQSIKHLREWHLEPIEYNFRNSHRDDLFVEPGYTSYEGGLKAISPREKNITRGSRNAVALDGGQNGRRIMEPTGFIRDYWMARYHGFLEAPETNDPELTSVKRRTEQQFGAEPYKGLEKPVFY</sequence>